<reference evidence="5 6" key="1">
    <citation type="submission" date="2010-08" db="EMBL/GenBank/DDBJ databases">
        <title>The draft genome of Desulfovibrio fructosovorans JJ.</title>
        <authorList>
            <consortium name="US DOE Joint Genome Institute (JGI-PGF)"/>
            <person name="Lucas S."/>
            <person name="Copeland A."/>
            <person name="Lapidus A."/>
            <person name="Cheng J.-F."/>
            <person name="Bruce D."/>
            <person name="Goodwin L."/>
            <person name="Pitluck S."/>
            <person name="Land M.L."/>
            <person name="Hauser L."/>
            <person name="Chang Y.-J."/>
            <person name="Jeffries C."/>
            <person name="Wall J.D."/>
            <person name="Stahl D.A."/>
            <person name="Arkin A.P."/>
            <person name="Dehal P."/>
            <person name="Stolyar S.M."/>
            <person name="Hazen T.C."/>
            <person name="Woyke T.J."/>
        </authorList>
    </citation>
    <scope>NUCLEOTIDE SEQUENCE [LARGE SCALE GENOMIC DNA]</scope>
    <source>
        <strain evidence="5 6">JJ</strain>
    </source>
</reference>
<dbReference type="SMART" id="SM00382">
    <property type="entry name" value="AAA"/>
    <property type="match status" value="1"/>
</dbReference>
<proteinExistence type="predicted"/>
<evidence type="ECO:0000256" key="1">
    <source>
        <dbReference type="ARBA" id="ARBA00022448"/>
    </source>
</evidence>
<evidence type="ECO:0000256" key="2">
    <source>
        <dbReference type="ARBA" id="ARBA00022741"/>
    </source>
</evidence>
<dbReference type="InterPro" id="IPR003593">
    <property type="entry name" value="AAA+_ATPase"/>
</dbReference>
<dbReference type="GO" id="GO:1903806">
    <property type="term" value="P:L-isoleucine import across plasma membrane"/>
    <property type="evidence" value="ECO:0007669"/>
    <property type="project" value="TreeGrafter"/>
</dbReference>
<dbReference type="GO" id="GO:0005304">
    <property type="term" value="F:L-valine transmembrane transporter activity"/>
    <property type="evidence" value="ECO:0007669"/>
    <property type="project" value="TreeGrafter"/>
</dbReference>
<dbReference type="GO" id="GO:0015192">
    <property type="term" value="F:L-phenylalanine transmembrane transporter activity"/>
    <property type="evidence" value="ECO:0007669"/>
    <property type="project" value="TreeGrafter"/>
</dbReference>
<evidence type="ECO:0000256" key="3">
    <source>
        <dbReference type="ARBA" id="ARBA00022840"/>
    </source>
</evidence>
<dbReference type="RefSeq" id="WP_005994333.1">
    <property type="nucleotide sequence ID" value="NZ_AECZ01000016.1"/>
</dbReference>
<gene>
    <name evidence="5" type="ORF">DesfrDRAFT_2494</name>
</gene>
<dbReference type="CDD" id="cd03219">
    <property type="entry name" value="ABC_Mj1267_LivG_branched"/>
    <property type="match status" value="1"/>
</dbReference>
<dbReference type="GO" id="GO:0015188">
    <property type="term" value="F:L-isoleucine transmembrane transporter activity"/>
    <property type="evidence" value="ECO:0007669"/>
    <property type="project" value="TreeGrafter"/>
</dbReference>
<dbReference type="PANTHER" id="PTHR45772:SF7">
    <property type="entry name" value="AMINO ACID ABC TRANSPORTER ATP-BINDING PROTEIN"/>
    <property type="match status" value="1"/>
</dbReference>
<dbReference type="GO" id="GO:0042941">
    <property type="term" value="P:D-alanine transmembrane transport"/>
    <property type="evidence" value="ECO:0007669"/>
    <property type="project" value="TreeGrafter"/>
</dbReference>
<dbReference type="Gene3D" id="3.40.50.300">
    <property type="entry name" value="P-loop containing nucleotide triphosphate hydrolases"/>
    <property type="match status" value="1"/>
</dbReference>
<dbReference type="Proteomes" id="UP000006250">
    <property type="component" value="Unassembled WGS sequence"/>
</dbReference>
<dbReference type="Pfam" id="PF12399">
    <property type="entry name" value="BCA_ABC_TP_C"/>
    <property type="match status" value="1"/>
</dbReference>
<dbReference type="OrthoDB" id="9809450at2"/>
<dbReference type="PROSITE" id="PS50893">
    <property type="entry name" value="ABC_TRANSPORTER_2"/>
    <property type="match status" value="1"/>
</dbReference>
<dbReference type="InterPro" id="IPR027417">
    <property type="entry name" value="P-loop_NTPase"/>
</dbReference>
<dbReference type="Pfam" id="PF00005">
    <property type="entry name" value="ABC_tran"/>
    <property type="match status" value="1"/>
</dbReference>
<feature type="domain" description="ABC transporter" evidence="4">
    <location>
        <begin position="5"/>
        <end position="237"/>
    </location>
</feature>
<dbReference type="AlphaFoldDB" id="E1JXZ5"/>
<dbReference type="GO" id="GO:0015808">
    <property type="term" value="P:L-alanine transport"/>
    <property type="evidence" value="ECO:0007669"/>
    <property type="project" value="TreeGrafter"/>
</dbReference>
<keyword evidence="3" id="KW-0067">ATP-binding</keyword>
<name>E1JXZ5_SOLFR</name>
<keyword evidence="2" id="KW-0547">Nucleotide-binding</keyword>
<keyword evidence="1" id="KW-0813">Transport</keyword>
<evidence type="ECO:0000313" key="6">
    <source>
        <dbReference type="Proteomes" id="UP000006250"/>
    </source>
</evidence>
<sequence>MSNILEITALTKNFGGLTAVSSLDLHIAEGEIMALIGPNGAGKSTVFNLVAGVYAPTEGTIRFKGEAISGRKPWDLCKMGLARTFQIVKPFATKTVLYNVMVGAFLHSGTTHKAREKAEEVIATLGLGDLRDRLAGSLTIADRKRLEIGKALATGPELLLLDEVMAGLRPTEVDDMIAIIKGLRDRGVTVFVIEHIMRAVMALSDRVAVLQFGQKIAEGTPEEVTRDENVIKAYLGGDYDAA</sequence>
<dbReference type="InterPro" id="IPR003439">
    <property type="entry name" value="ABC_transporter-like_ATP-bd"/>
</dbReference>
<comment type="caution">
    <text evidence="5">The sequence shown here is derived from an EMBL/GenBank/DDBJ whole genome shotgun (WGS) entry which is preliminary data.</text>
</comment>
<accession>E1JXZ5</accession>
<dbReference type="GO" id="GO:0005886">
    <property type="term" value="C:plasma membrane"/>
    <property type="evidence" value="ECO:0007669"/>
    <property type="project" value="TreeGrafter"/>
</dbReference>
<dbReference type="eggNOG" id="COG0411">
    <property type="taxonomic scope" value="Bacteria"/>
</dbReference>
<dbReference type="PANTHER" id="PTHR45772">
    <property type="entry name" value="CONSERVED COMPONENT OF ABC TRANSPORTER FOR NATURAL AMINO ACIDS-RELATED"/>
    <property type="match status" value="1"/>
</dbReference>
<dbReference type="EMBL" id="AECZ01000016">
    <property type="protein sequence ID" value="EFL50733.1"/>
    <property type="molecule type" value="Genomic_DNA"/>
</dbReference>
<evidence type="ECO:0000313" key="5">
    <source>
        <dbReference type="EMBL" id="EFL50733.1"/>
    </source>
</evidence>
<dbReference type="SUPFAM" id="SSF52540">
    <property type="entry name" value="P-loop containing nucleoside triphosphate hydrolases"/>
    <property type="match status" value="1"/>
</dbReference>
<evidence type="ECO:0000259" key="4">
    <source>
        <dbReference type="PROSITE" id="PS50893"/>
    </source>
</evidence>
<protein>
    <submittedName>
        <fullName evidence="5">ABC transporter related protein</fullName>
    </submittedName>
</protein>
<dbReference type="FunFam" id="3.40.50.300:FF:000421">
    <property type="entry name" value="Branched-chain amino acid ABC transporter ATP-binding protein"/>
    <property type="match status" value="1"/>
</dbReference>
<dbReference type="STRING" id="596151.DesfrDRAFT_2494"/>
<dbReference type="GO" id="GO:0016887">
    <property type="term" value="F:ATP hydrolysis activity"/>
    <property type="evidence" value="ECO:0007669"/>
    <property type="project" value="InterPro"/>
</dbReference>
<dbReference type="GO" id="GO:1903805">
    <property type="term" value="P:L-valine import across plasma membrane"/>
    <property type="evidence" value="ECO:0007669"/>
    <property type="project" value="TreeGrafter"/>
</dbReference>
<dbReference type="InterPro" id="IPR032823">
    <property type="entry name" value="BCA_ABC_TP_C"/>
</dbReference>
<dbReference type="GO" id="GO:0005524">
    <property type="term" value="F:ATP binding"/>
    <property type="evidence" value="ECO:0007669"/>
    <property type="project" value="UniProtKB-KW"/>
</dbReference>
<keyword evidence="6" id="KW-1185">Reference proteome</keyword>
<organism evidence="5 6">
    <name type="scientific">Solidesulfovibrio fructosivorans JJ]</name>
    <dbReference type="NCBI Taxonomy" id="596151"/>
    <lineage>
        <taxon>Bacteria</taxon>
        <taxon>Pseudomonadati</taxon>
        <taxon>Thermodesulfobacteriota</taxon>
        <taxon>Desulfovibrionia</taxon>
        <taxon>Desulfovibrionales</taxon>
        <taxon>Desulfovibrionaceae</taxon>
        <taxon>Solidesulfovibrio</taxon>
    </lineage>
</organism>
<dbReference type="InterPro" id="IPR051120">
    <property type="entry name" value="ABC_AA/LPS_Transport"/>
</dbReference>